<dbReference type="eggNOG" id="COG3206">
    <property type="taxonomic scope" value="Bacteria"/>
</dbReference>
<dbReference type="Pfam" id="PF10087">
    <property type="entry name" value="DUF2325"/>
    <property type="match status" value="1"/>
</dbReference>
<dbReference type="GeneID" id="56590621"/>
<dbReference type="Proteomes" id="UP000076825">
    <property type="component" value="Chromosome 1"/>
</dbReference>
<dbReference type="STRING" id="123899.SAMEA3906487_02104"/>
<dbReference type="RefSeq" id="WP_025512811.1">
    <property type="nucleotide sequence ID" value="NZ_CP016340.1"/>
</dbReference>
<evidence type="ECO:0000313" key="4">
    <source>
        <dbReference type="Proteomes" id="UP000076825"/>
    </source>
</evidence>
<gene>
    <name evidence="3" type="ORF">SAMEA3906487_02104</name>
</gene>
<keyword evidence="2" id="KW-0175">Coiled coil</keyword>
<dbReference type="KEGG" id="btrm:SAMEA390648702104"/>
<comment type="similarity">
    <text evidence="1">Belongs to the UPF0751 family.</text>
</comment>
<evidence type="ECO:0000256" key="2">
    <source>
        <dbReference type="SAM" id="Coils"/>
    </source>
</evidence>
<dbReference type="OrthoDB" id="5296275at2"/>
<evidence type="ECO:0000313" key="3">
    <source>
        <dbReference type="EMBL" id="SAI70201.1"/>
    </source>
</evidence>
<keyword evidence="4" id="KW-1185">Reference proteome</keyword>
<evidence type="ECO:0000256" key="1">
    <source>
        <dbReference type="ARBA" id="ARBA00007189"/>
    </source>
</evidence>
<name>A0A157RMD2_9BORD</name>
<dbReference type="PATRIC" id="fig|123899.6.peg.2100"/>
<dbReference type="InterPro" id="IPR016772">
    <property type="entry name" value="UCP020408"/>
</dbReference>
<proteinExistence type="inferred from homology"/>
<sequence length="200" mass="22414">MSVLSETEQLRSEHAALLQAYGRIQADCSQRLQRQARRIEQLEAALTQARIGIILRDTRQAWLAEAQQSLTLDAKLPRRRLLARQVEQLLERVRQLTRQRSAAAGPRAVLSLGQDAGATRLARQLVEVGGGRFLTHEGDERALETSLRAADLVICQTGCLSHDAYWRVHDHCRRTGKPCVMLDQTETLAVVQPPVSRRPA</sequence>
<accession>A0A157RMD2</accession>
<feature type="coiled-coil region" evidence="2">
    <location>
        <begin position="25"/>
        <end position="52"/>
    </location>
</feature>
<reference evidence="3 4" key="1">
    <citation type="submission" date="2016-04" db="EMBL/GenBank/DDBJ databases">
        <authorList>
            <consortium name="Pathogen Informatics"/>
        </authorList>
    </citation>
    <scope>NUCLEOTIDE SEQUENCE [LARGE SCALE GENOMIC DNA]</scope>
    <source>
        <strain evidence="3 4">H044680328</strain>
    </source>
</reference>
<dbReference type="EMBL" id="LT546645">
    <property type="protein sequence ID" value="SAI70201.1"/>
    <property type="molecule type" value="Genomic_DNA"/>
</dbReference>
<organism evidence="3 4">
    <name type="scientific">Bordetella trematum</name>
    <dbReference type="NCBI Taxonomy" id="123899"/>
    <lineage>
        <taxon>Bacteria</taxon>
        <taxon>Pseudomonadati</taxon>
        <taxon>Pseudomonadota</taxon>
        <taxon>Betaproteobacteria</taxon>
        <taxon>Burkholderiales</taxon>
        <taxon>Alcaligenaceae</taxon>
        <taxon>Bordetella</taxon>
    </lineage>
</organism>
<dbReference type="AlphaFoldDB" id="A0A157RMD2"/>
<protein>
    <submittedName>
        <fullName evidence="3">Uncharacterized protein conserved in bacteria (DUF2325)</fullName>
    </submittedName>
</protein>